<dbReference type="EMBL" id="FO082263">
    <property type="protein sequence ID" value="CCO20172.1"/>
    <property type="molecule type" value="Genomic_DNA"/>
</dbReference>
<dbReference type="GeneID" id="19011240"/>
<organism evidence="3 4">
    <name type="scientific">Bathycoccus prasinos</name>
    <dbReference type="NCBI Taxonomy" id="41875"/>
    <lineage>
        <taxon>Eukaryota</taxon>
        <taxon>Viridiplantae</taxon>
        <taxon>Chlorophyta</taxon>
        <taxon>Mamiellophyceae</taxon>
        <taxon>Mamiellales</taxon>
        <taxon>Bathycoccaceae</taxon>
        <taxon>Bathycoccus</taxon>
    </lineage>
</organism>
<dbReference type="InterPro" id="IPR018369">
    <property type="entry name" value="Chaprnonin_Cpn10_CS"/>
</dbReference>
<gene>
    <name evidence="3" type="ordered locus">Bathy16g01240</name>
</gene>
<evidence type="ECO:0000256" key="1">
    <source>
        <dbReference type="ARBA" id="ARBA00006975"/>
    </source>
</evidence>
<dbReference type="PROSITE" id="PS00681">
    <property type="entry name" value="CHAPERONINS_CPN10"/>
    <property type="match status" value="1"/>
</dbReference>
<dbReference type="InterPro" id="IPR020818">
    <property type="entry name" value="Chaperonin_GroES"/>
</dbReference>
<dbReference type="Gene3D" id="2.30.33.40">
    <property type="entry name" value="GroES chaperonin"/>
    <property type="match status" value="1"/>
</dbReference>
<reference evidence="3 4" key="1">
    <citation type="submission" date="2011-10" db="EMBL/GenBank/DDBJ databases">
        <authorList>
            <person name="Genoscope - CEA"/>
        </authorList>
    </citation>
    <scope>NUCLEOTIDE SEQUENCE [LARGE SCALE GENOMIC DNA]</scope>
    <source>
        <strain evidence="3 4">RCC 1105</strain>
    </source>
</reference>
<dbReference type="Proteomes" id="UP000198341">
    <property type="component" value="Chromosome 16"/>
</dbReference>
<evidence type="ECO:0000256" key="2">
    <source>
        <dbReference type="ARBA" id="ARBA00023186"/>
    </source>
</evidence>
<dbReference type="OrthoDB" id="184876at2759"/>
<dbReference type="KEGG" id="bpg:Bathy16g01240"/>
<dbReference type="SUPFAM" id="SSF50129">
    <property type="entry name" value="GroES-like"/>
    <property type="match status" value="1"/>
</dbReference>
<evidence type="ECO:0000313" key="4">
    <source>
        <dbReference type="Proteomes" id="UP000198341"/>
    </source>
</evidence>
<dbReference type="GO" id="GO:0044183">
    <property type="term" value="F:protein folding chaperone"/>
    <property type="evidence" value="ECO:0007669"/>
    <property type="project" value="InterPro"/>
</dbReference>
<dbReference type="Pfam" id="PF00166">
    <property type="entry name" value="Cpn10"/>
    <property type="match status" value="1"/>
</dbReference>
<comment type="similarity">
    <text evidence="1">Belongs to the GroES chaperonin family.</text>
</comment>
<keyword evidence="4" id="KW-1185">Reference proteome</keyword>
<dbReference type="CDD" id="cd00320">
    <property type="entry name" value="cpn10"/>
    <property type="match status" value="1"/>
</dbReference>
<sequence>MSAVKKLIPLMDRVLVERAVAATKTSGGILLPETVGSKVRRMNSHSHSSSSSSSLVFFL</sequence>
<keyword evidence="2" id="KW-0143">Chaperone</keyword>
<name>K8EPH1_9CHLO</name>
<accession>K8EPH1</accession>
<dbReference type="RefSeq" id="XP_007508555.1">
    <property type="nucleotide sequence ID" value="XM_007508493.1"/>
</dbReference>
<proteinExistence type="inferred from homology"/>
<dbReference type="InterPro" id="IPR037124">
    <property type="entry name" value="Chaperonin_GroES_sf"/>
</dbReference>
<dbReference type="AlphaFoldDB" id="K8EPH1"/>
<protein>
    <submittedName>
        <fullName evidence="3">AGAP001502-PA</fullName>
    </submittedName>
</protein>
<dbReference type="InterPro" id="IPR011032">
    <property type="entry name" value="GroES-like_sf"/>
</dbReference>
<evidence type="ECO:0000313" key="3">
    <source>
        <dbReference type="EMBL" id="CCO20172.1"/>
    </source>
</evidence>
<dbReference type="GO" id="GO:0005524">
    <property type="term" value="F:ATP binding"/>
    <property type="evidence" value="ECO:0007669"/>
    <property type="project" value="InterPro"/>
</dbReference>